<accession>A0ACB7NZV2</accession>
<protein>
    <submittedName>
        <fullName evidence="1">Uncharacterized protein</fullName>
    </submittedName>
</protein>
<proteinExistence type="predicted"/>
<comment type="caution">
    <text evidence="1">The sequence shown here is derived from an EMBL/GenBank/DDBJ whole genome shotgun (WGS) entry which is preliminary data.</text>
</comment>
<name>A0ACB7NZV2_9PEZI</name>
<evidence type="ECO:0000313" key="2">
    <source>
        <dbReference type="Proteomes" id="UP000724584"/>
    </source>
</evidence>
<dbReference type="EMBL" id="JAGIZQ010000006">
    <property type="protein sequence ID" value="KAH6623137.1"/>
    <property type="molecule type" value="Genomic_DNA"/>
</dbReference>
<sequence length="263" mass="28106">MSYITRFFLNLLNLIIPIPGRDIEVPIEATPCLASILPTATTPSAASILPAVATPSIFGIFALDPTGWDPDPTIHVSVMRVDISRSQTEYWVMCYAHPWMADESQSPPCNFLAGVSVTVNPTEMMLNIRRVSFVGRMGRTTIDGTMVRTSETTRISVGGQVTCEIQGSTSASCVGNTTSSFWFQTAMGNDTWGHLTRIETRTVFTSFTDVAAHSIPATITAGFEELPTTTTATTSWNGGGARATGRIHAVLAGVALVGGVVLM</sequence>
<reference evidence="1 2" key="1">
    <citation type="journal article" date="2021" name="Nat. Commun.">
        <title>Genetic determinants of endophytism in the Arabidopsis root mycobiome.</title>
        <authorList>
            <person name="Mesny F."/>
            <person name="Miyauchi S."/>
            <person name="Thiergart T."/>
            <person name="Pickel B."/>
            <person name="Atanasova L."/>
            <person name="Karlsson M."/>
            <person name="Huettel B."/>
            <person name="Barry K.W."/>
            <person name="Haridas S."/>
            <person name="Chen C."/>
            <person name="Bauer D."/>
            <person name="Andreopoulos W."/>
            <person name="Pangilinan J."/>
            <person name="LaButti K."/>
            <person name="Riley R."/>
            <person name="Lipzen A."/>
            <person name="Clum A."/>
            <person name="Drula E."/>
            <person name="Henrissat B."/>
            <person name="Kohler A."/>
            <person name="Grigoriev I.V."/>
            <person name="Martin F.M."/>
            <person name="Hacquard S."/>
        </authorList>
    </citation>
    <scope>NUCLEOTIDE SEQUENCE [LARGE SCALE GENOMIC DNA]</scope>
    <source>
        <strain evidence="1 2">MPI-SDFR-AT-0079</strain>
    </source>
</reference>
<organism evidence="1 2">
    <name type="scientific">Chaetomium tenue</name>
    <dbReference type="NCBI Taxonomy" id="1854479"/>
    <lineage>
        <taxon>Eukaryota</taxon>
        <taxon>Fungi</taxon>
        <taxon>Dikarya</taxon>
        <taxon>Ascomycota</taxon>
        <taxon>Pezizomycotina</taxon>
        <taxon>Sordariomycetes</taxon>
        <taxon>Sordariomycetidae</taxon>
        <taxon>Sordariales</taxon>
        <taxon>Chaetomiaceae</taxon>
        <taxon>Chaetomium</taxon>
    </lineage>
</organism>
<evidence type="ECO:0000313" key="1">
    <source>
        <dbReference type="EMBL" id="KAH6623137.1"/>
    </source>
</evidence>
<gene>
    <name evidence="1" type="ORF">F5144DRAFT_353923</name>
</gene>
<keyword evidence="2" id="KW-1185">Reference proteome</keyword>
<dbReference type="Proteomes" id="UP000724584">
    <property type="component" value="Unassembled WGS sequence"/>
</dbReference>